<organism evidence="1 2">
    <name type="scientific">Algoriphagus aquimarinus</name>
    <dbReference type="NCBI Taxonomy" id="237018"/>
    <lineage>
        <taxon>Bacteria</taxon>
        <taxon>Pseudomonadati</taxon>
        <taxon>Bacteroidota</taxon>
        <taxon>Cytophagia</taxon>
        <taxon>Cytophagales</taxon>
        <taxon>Cyclobacteriaceae</taxon>
        <taxon>Algoriphagus</taxon>
    </lineage>
</organism>
<dbReference type="InterPro" id="IPR025316">
    <property type="entry name" value="DUF4221"/>
</dbReference>
<proteinExistence type="predicted"/>
<sequence length="387" mass="44027">MRKNDVILFMLSGGLSFLQSCGSDSDNITTPQELVSDGQLVSLQIDSQTSNVSVGLVPFQDENGSWLFNVNHTNNEIQLYDLESKKMEKRMVFDLEGPEGVEYISGIHVQSMDSIFLFGYPMRNLQLTDTTGKIKANYKYEPPLSYLAAFVHNAHFNYTPILSGNKLLVNTKFEGDLRTIPDDTLASKSFSYTIDLENSEVNLLPMTWPAGYNASGSKLLEFSMASDGEHLVYSLVADHNLYVTDLDGNLLKTVANKSQYVDQGFPSFNEATDRFNTMKYVYASDRYERILYDEYRGVFYRFVFPKVEVKSEEEIDQLRRFPRSFAVMILDKDLNVLGETLMPENTYYPGNSFVSKDGLFISISHPDNPANEEDLMSFEVFKLKEIE</sequence>
<protein>
    <recommendedName>
        <fullName evidence="3">DUF4221 domain-containing protein</fullName>
    </recommendedName>
</protein>
<reference evidence="1 2" key="1">
    <citation type="submission" date="2016-10" db="EMBL/GenBank/DDBJ databases">
        <authorList>
            <person name="de Groot N.N."/>
        </authorList>
    </citation>
    <scope>NUCLEOTIDE SEQUENCE [LARGE SCALE GENOMIC DNA]</scope>
    <source>
        <strain evidence="1 2">DSM 23399</strain>
    </source>
</reference>
<accession>A0A1I1B2G3</accession>
<dbReference type="SUPFAM" id="SSF82171">
    <property type="entry name" value="DPP6 N-terminal domain-like"/>
    <property type="match status" value="1"/>
</dbReference>
<dbReference type="OrthoDB" id="828261at2"/>
<gene>
    <name evidence="1" type="ORF">SAMN04489723_110133</name>
</gene>
<dbReference type="AlphaFoldDB" id="A0A1I1B2G3"/>
<evidence type="ECO:0000313" key="1">
    <source>
        <dbReference type="EMBL" id="SFB44451.1"/>
    </source>
</evidence>
<evidence type="ECO:0000313" key="2">
    <source>
        <dbReference type="Proteomes" id="UP000198790"/>
    </source>
</evidence>
<dbReference type="Pfam" id="PF13970">
    <property type="entry name" value="DUF4221"/>
    <property type="match status" value="1"/>
</dbReference>
<dbReference type="PROSITE" id="PS51257">
    <property type="entry name" value="PROKAR_LIPOPROTEIN"/>
    <property type="match status" value="1"/>
</dbReference>
<dbReference type="RefSeq" id="WP_092898531.1">
    <property type="nucleotide sequence ID" value="NZ_FOKK01000010.1"/>
</dbReference>
<evidence type="ECO:0008006" key="3">
    <source>
        <dbReference type="Google" id="ProtNLM"/>
    </source>
</evidence>
<dbReference type="Proteomes" id="UP000198790">
    <property type="component" value="Unassembled WGS sequence"/>
</dbReference>
<dbReference type="EMBL" id="FOKK01000010">
    <property type="protein sequence ID" value="SFB44451.1"/>
    <property type="molecule type" value="Genomic_DNA"/>
</dbReference>
<name>A0A1I1B2G3_9BACT</name>
<keyword evidence="2" id="KW-1185">Reference proteome</keyword>
<dbReference type="STRING" id="237018.SAMN04489723_110133"/>